<evidence type="ECO:0000259" key="1">
    <source>
        <dbReference type="Pfam" id="PF00501"/>
    </source>
</evidence>
<evidence type="ECO:0000313" key="2">
    <source>
        <dbReference type="EMBL" id="TYK91779.1"/>
    </source>
</evidence>
<feature type="domain" description="AMP-dependent synthetase/ligase" evidence="1">
    <location>
        <begin position="9"/>
        <end position="129"/>
    </location>
</feature>
<comment type="caution">
    <text evidence="2">The sequence shown here is derived from an EMBL/GenBank/DDBJ whole genome shotgun (WGS) entry which is preliminary data.</text>
</comment>
<dbReference type="GO" id="GO:0005737">
    <property type="term" value="C:cytoplasm"/>
    <property type="evidence" value="ECO:0007669"/>
    <property type="project" value="TreeGrafter"/>
</dbReference>
<dbReference type="InterPro" id="IPR000873">
    <property type="entry name" value="AMP-dep_synth/lig_dom"/>
</dbReference>
<dbReference type="AlphaFoldDB" id="A0A5S4TB67"/>
<dbReference type="Pfam" id="PF00501">
    <property type="entry name" value="AMP-binding"/>
    <property type="match status" value="1"/>
</dbReference>
<dbReference type="GO" id="GO:0031177">
    <property type="term" value="F:phosphopantetheine binding"/>
    <property type="evidence" value="ECO:0007669"/>
    <property type="project" value="TreeGrafter"/>
</dbReference>
<feature type="non-terminal residue" evidence="2">
    <location>
        <position position="132"/>
    </location>
</feature>
<sequence>MINLAVSEKQRSGMGPQSKVLQFTTATCDGSIWEWTSALVNGAELWLLDASNPQEQVAQAMQLLSEPGITTVALTPSVVELLPPEAMPTVQSLTLAGEACPLALLEKWSARIPGVANVYGPTEATVTTATFP</sequence>
<dbReference type="OrthoDB" id="9765680at2"/>
<gene>
    <name evidence="2" type="ORF">E0F66_12570</name>
</gene>
<dbReference type="PANTHER" id="PTHR45527">
    <property type="entry name" value="NONRIBOSOMAL PEPTIDE SYNTHETASE"/>
    <property type="match status" value="1"/>
</dbReference>
<dbReference type="Gene3D" id="3.40.50.980">
    <property type="match status" value="1"/>
</dbReference>
<dbReference type="GO" id="GO:0044550">
    <property type="term" value="P:secondary metabolite biosynthetic process"/>
    <property type="evidence" value="ECO:0007669"/>
    <property type="project" value="TreeGrafter"/>
</dbReference>
<dbReference type="Proteomes" id="UP000324058">
    <property type="component" value="Unassembled WGS sequence"/>
</dbReference>
<accession>A0A5S4TB67</accession>
<dbReference type="EMBL" id="SJLL01000519">
    <property type="protein sequence ID" value="TYK91779.1"/>
    <property type="molecule type" value="Genomic_DNA"/>
</dbReference>
<dbReference type="PANTHER" id="PTHR45527:SF1">
    <property type="entry name" value="FATTY ACID SYNTHASE"/>
    <property type="match status" value="1"/>
</dbReference>
<protein>
    <recommendedName>
        <fullName evidence="1">AMP-dependent synthetase/ligase domain-containing protein</fullName>
    </recommendedName>
</protein>
<organism evidence="2 3">
    <name type="scientific">Streptococcus pyogenes</name>
    <dbReference type="NCBI Taxonomy" id="1314"/>
    <lineage>
        <taxon>Bacteria</taxon>
        <taxon>Bacillati</taxon>
        <taxon>Bacillota</taxon>
        <taxon>Bacilli</taxon>
        <taxon>Lactobacillales</taxon>
        <taxon>Streptococcaceae</taxon>
        <taxon>Streptococcus</taxon>
    </lineage>
</organism>
<evidence type="ECO:0000313" key="3">
    <source>
        <dbReference type="Proteomes" id="UP000324058"/>
    </source>
</evidence>
<dbReference type="GO" id="GO:0043041">
    <property type="term" value="P:amino acid activation for nonribosomal peptide biosynthetic process"/>
    <property type="evidence" value="ECO:0007669"/>
    <property type="project" value="TreeGrafter"/>
</dbReference>
<proteinExistence type="predicted"/>
<reference evidence="2 3" key="1">
    <citation type="submission" date="2019-02" db="EMBL/GenBank/DDBJ databases">
        <title>Novel genomic isolates of S. pyogenes and S. dysgalactiae subsp. equisimilis associated to necrotising fasciitis (NSTI).</title>
        <authorList>
            <person name="Barrantes I."/>
        </authorList>
    </citation>
    <scope>NUCLEOTIDE SEQUENCE [LARGE SCALE GENOMIC DNA]</scope>
    <source>
        <strain evidence="2 3">SPY2028</strain>
    </source>
</reference>
<dbReference type="SUPFAM" id="SSF56801">
    <property type="entry name" value="Acetyl-CoA synthetase-like"/>
    <property type="match status" value="1"/>
</dbReference>
<name>A0A5S4TB67_STRPY</name>